<dbReference type="InterPro" id="IPR036179">
    <property type="entry name" value="Ig-like_dom_sf"/>
</dbReference>
<dbReference type="InterPro" id="IPR013783">
    <property type="entry name" value="Ig-like_fold"/>
</dbReference>
<dbReference type="InterPro" id="IPR011161">
    <property type="entry name" value="MHC_I-like_Ag-recog"/>
</dbReference>
<organism evidence="5 6">
    <name type="scientific">Haplochromis burtoni</name>
    <name type="common">Burton's mouthbrooder</name>
    <name type="synonym">Chromis burtoni</name>
    <dbReference type="NCBI Taxonomy" id="8153"/>
    <lineage>
        <taxon>Eukaryota</taxon>
        <taxon>Metazoa</taxon>
        <taxon>Chordata</taxon>
        <taxon>Craniata</taxon>
        <taxon>Vertebrata</taxon>
        <taxon>Euteleostomi</taxon>
        <taxon>Actinopterygii</taxon>
        <taxon>Neopterygii</taxon>
        <taxon>Teleostei</taxon>
        <taxon>Neoteleostei</taxon>
        <taxon>Acanthomorphata</taxon>
        <taxon>Ovalentaria</taxon>
        <taxon>Cichlomorphae</taxon>
        <taxon>Cichliformes</taxon>
        <taxon>Cichlidae</taxon>
        <taxon>African cichlids</taxon>
        <taxon>Pseudocrenilabrinae</taxon>
        <taxon>Haplochromini</taxon>
        <taxon>Haplochromis</taxon>
    </lineage>
</organism>
<keyword evidence="3" id="KW-0472">Membrane</keyword>
<evidence type="ECO:0000313" key="6">
    <source>
        <dbReference type="Proteomes" id="UP000264840"/>
    </source>
</evidence>
<evidence type="ECO:0000256" key="1">
    <source>
        <dbReference type="ARBA" id="ARBA00023180"/>
    </source>
</evidence>
<dbReference type="FunFam" id="2.60.40.10:FF:000943">
    <property type="entry name" value="Classical MHC class I molecule, alpha-chain"/>
    <property type="match status" value="1"/>
</dbReference>
<evidence type="ECO:0000256" key="3">
    <source>
        <dbReference type="SAM" id="Phobius"/>
    </source>
</evidence>
<dbReference type="PANTHER" id="PTHR16675">
    <property type="entry name" value="MHC CLASS I-RELATED"/>
    <property type="match status" value="1"/>
</dbReference>
<dbReference type="AlphaFoldDB" id="A0A3Q2WYF1"/>
<dbReference type="Gene3D" id="3.30.500.10">
    <property type="entry name" value="MHC class I-like antigen recognition-like"/>
    <property type="match status" value="1"/>
</dbReference>
<dbReference type="SUPFAM" id="SSF48726">
    <property type="entry name" value="Immunoglobulin"/>
    <property type="match status" value="1"/>
</dbReference>
<comment type="similarity">
    <text evidence="2">Belongs to the MHC class I family.</text>
</comment>
<evidence type="ECO:0000313" key="5">
    <source>
        <dbReference type="Ensembl" id="ENSHBUP00000032114.1"/>
    </source>
</evidence>
<keyword evidence="3" id="KW-1133">Transmembrane helix</keyword>
<dbReference type="SMART" id="SM00407">
    <property type="entry name" value="IGc1"/>
    <property type="match status" value="1"/>
</dbReference>
<protein>
    <recommendedName>
        <fullName evidence="4">Ig-like domain-containing protein</fullName>
    </recommendedName>
</protein>
<dbReference type="OMA" id="INKCCIN"/>
<dbReference type="PROSITE" id="PS50835">
    <property type="entry name" value="IG_LIKE"/>
    <property type="match status" value="1"/>
</dbReference>
<keyword evidence="1" id="KW-0325">Glycoprotein</keyword>
<dbReference type="InterPro" id="IPR050208">
    <property type="entry name" value="MHC_class-I_related"/>
</dbReference>
<reference evidence="5" key="1">
    <citation type="submission" date="2025-08" db="UniProtKB">
        <authorList>
            <consortium name="Ensembl"/>
        </authorList>
    </citation>
    <scope>IDENTIFICATION</scope>
</reference>
<dbReference type="Pfam" id="PF07654">
    <property type="entry name" value="C1-set"/>
    <property type="match status" value="1"/>
</dbReference>
<dbReference type="PANTHER" id="PTHR16675:SF237">
    <property type="entry name" value="MHC CLASS I ANTIGEN TRANSCRIPT VARIANT 1-RELATED"/>
    <property type="match status" value="1"/>
</dbReference>
<dbReference type="STRING" id="8153.ENSHBUP00000032114"/>
<evidence type="ECO:0000259" key="4">
    <source>
        <dbReference type="PROSITE" id="PS50835"/>
    </source>
</evidence>
<dbReference type="InterPro" id="IPR011162">
    <property type="entry name" value="MHC_I/II-like_Ag-recog"/>
</dbReference>
<dbReference type="PRINTS" id="PR01638">
    <property type="entry name" value="MHCCLASSI"/>
</dbReference>
<dbReference type="GO" id="GO:0006955">
    <property type="term" value="P:immune response"/>
    <property type="evidence" value="ECO:0007669"/>
    <property type="project" value="TreeGrafter"/>
</dbReference>
<keyword evidence="3" id="KW-0812">Transmembrane</keyword>
<dbReference type="SUPFAM" id="SSF54452">
    <property type="entry name" value="MHC antigen-recognition domain"/>
    <property type="match status" value="1"/>
</dbReference>
<feature type="domain" description="Ig-like" evidence="4">
    <location>
        <begin position="193"/>
        <end position="280"/>
    </location>
</feature>
<reference evidence="5" key="2">
    <citation type="submission" date="2025-09" db="UniProtKB">
        <authorList>
            <consortium name="Ensembl"/>
        </authorList>
    </citation>
    <scope>IDENTIFICATION</scope>
</reference>
<dbReference type="Pfam" id="PF00129">
    <property type="entry name" value="MHC_I"/>
    <property type="match status" value="1"/>
</dbReference>
<dbReference type="InterPro" id="IPR007110">
    <property type="entry name" value="Ig-like_dom"/>
</dbReference>
<dbReference type="GO" id="GO:0005615">
    <property type="term" value="C:extracellular space"/>
    <property type="evidence" value="ECO:0007669"/>
    <property type="project" value="TreeGrafter"/>
</dbReference>
<dbReference type="InterPro" id="IPR001039">
    <property type="entry name" value="MHC_I_a_a1/a2"/>
</dbReference>
<dbReference type="Gene3D" id="2.60.40.10">
    <property type="entry name" value="Immunoglobulins"/>
    <property type="match status" value="1"/>
</dbReference>
<dbReference type="Ensembl" id="ENSHBUT00000034135.1">
    <property type="protein sequence ID" value="ENSHBUP00000032114.1"/>
    <property type="gene ID" value="ENSHBUG00000018222.1"/>
</dbReference>
<evidence type="ECO:0000256" key="2">
    <source>
        <dbReference type="RuleBase" id="RU004439"/>
    </source>
</evidence>
<keyword evidence="6" id="KW-1185">Reference proteome</keyword>
<name>A0A3Q2WYF1_HAPBU</name>
<dbReference type="Proteomes" id="UP000264840">
    <property type="component" value="Unplaced"/>
</dbReference>
<feature type="transmembrane region" description="Helical" evidence="3">
    <location>
        <begin position="295"/>
        <end position="317"/>
    </location>
</feature>
<dbReference type="GO" id="GO:0009897">
    <property type="term" value="C:external side of plasma membrane"/>
    <property type="evidence" value="ECO:0007669"/>
    <property type="project" value="TreeGrafter"/>
</dbReference>
<dbReference type="GeneTree" id="ENSGT01120000271828"/>
<dbReference type="InterPro" id="IPR037055">
    <property type="entry name" value="MHC_I-like_Ag-recog_sf"/>
</dbReference>
<sequence length="332" mass="37906">MFLLHLIYTPIKGVQTTPAHPTFTLLPPIRRCFCEIRLTTVWCLVSHTKDFVGLMTAAEFQRMESKSRIRICVGCSGSSLATVSLWFTAVFVSVFLSGFHVVQWMYGCEWDEETDKVNGYQQFGYDGEDFIIFDLKEQTWVTAKQQAVITKQKWDHDWALTTQKKNYLTQICPEGLKKYVNYGRSSLMKTDVPKVSLLQKSSSSPVTCHATGFYPNRAEMFWRKDGVEFHEGVNKGEILTNNDGTFQMSVDLDVSSVTPEDWDRYRCVFQLSGVNEDIVTRLDKSEIRTNEGNNLTIIIAIFAVVLVLGAVTGFIVYKKKTSERKTKKIIFS</sequence>
<dbReference type="InterPro" id="IPR003597">
    <property type="entry name" value="Ig_C1-set"/>
</dbReference>
<accession>A0A3Q2WYF1</accession>
<proteinExistence type="inferred from homology"/>